<feature type="non-terminal residue" evidence="1">
    <location>
        <position position="104"/>
    </location>
</feature>
<protein>
    <recommendedName>
        <fullName evidence="2">Transposase Tc1-like domain-containing protein</fullName>
    </recommendedName>
</protein>
<dbReference type="HOGENOM" id="CLU_033666_16_3_1"/>
<reference evidence="1" key="1">
    <citation type="journal article" date="2011" name="Proc. Natl. Acad. Sci. U.S.A.">
        <title>The genome of the fire ant Solenopsis invicta.</title>
        <authorList>
            <person name="Wurm Y."/>
            <person name="Wang J."/>
            <person name="Riba-Grognuz O."/>
            <person name="Corona M."/>
            <person name="Nygaard S."/>
            <person name="Hunt B.G."/>
            <person name="Ingram K.K."/>
            <person name="Falquet L."/>
            <person name="Nipitwattanaphon M."/>
            <person name="Gotzek D."/>
            <person name="Dijkstra M.B."/>
            <person name="Oettler J."/>
            <person name="Comtesse F."/>
            <person name="Shih C.J."/>
            <person name="Wu W.J."/>
            <person name="Yang C.C."/>
            <person name="Thomas J."/>
            <person name="Beaudoing E."/>
            <person name="Pradervand S."/>
            <person name="Flegel V."/>
            <person name="Cook E.D."/>
            <person name="Fabbretti R."/>
            <person name="Stockinger H."/>
            <person name="Long L."/>
            <person name="Farmerie W.G."/>
            <person name="Oakey J."/>
            <person name="Boomsma J.J."/>
            <person name="Pamilo P."/>
            <person name="Yi S.V."/>
            <person name="Heinze J."/>
            <person name="Goodisman M.A."/>
            <person name="Farinelli L."/>
            <person name="Harshman K."/>
            <person name="Hulo N."/>
            <person name="Cerutti L."/>
            <person name="Xenarios I."/>
            <person name="Shoemaker D."/>
            <person name="Keller L."/>
        </authorList>
    </citation>
    <scope>NUCLEOTIDE SEQUENCE [LARGE SCALE GENOMIC DNA]</scope>
</reference>
<dbReference type="GO" id="GO:0003676">
    <property type="term" value="F:nucleic acid binding"/>
    <property type="evidence" value="ECO:0007669"/>
    <property type="project" value="InterPro"/>
</dbReference>
<dbReference type="Pfam" id="PF13565">
    <property type="entry name" value="HTH_32"/>
    <property type="match status" value="1"/>
</dbReference>
<accession>E9J0C2</accession>
<evidence type="ECO:0008006" key="2">
    <source>
        <dbReference type="Google" id="ProtNLM"/>
    </source>
</evidence>
<sequence>KSTVNNFLTKYRSGYGLKDKHRSGRPRKTTVRVDKVIKRKCTADPRKTASDIARELKQENRVTKNQKARLNFAKQHQEWTSENWKRVAFSDELKFNLFGSDGRR</sequence>
<dbReference type="InterPro" id="IPR036397">
    <property type="entry name" value="RNaseH_sf"/>
</dbReference>
<organism>
    <name type="scientific">Solenopsis invicta</name>
    <name type="common">Red imported fire ant</name>
    <name type="synonym">Solenopsis wagneri</name>
    <dbReference type="NCBI Taxonomy" id="13686"/>
    <lineage>
        <taxon>Eukaryota</taxon>
        <taxon>Metazoa</taxon>
        <taxon>Ecdysozoa</taxon>
        <taxon>Arthropoda</taxon>
        <taxon>Hexapoda</taxon>
        <taxon>Insecta</taxon>
        <taxon>Pterygota</taxon>
        <taxon>Neoptera</taxon>
        <taxon>Endopterygota</taxon>
        <taxon>Hymenoptera</taxon>
        <taxon>Apocrita</taxon>
        <taxon>Aculeata</taxon>
        <taxon>Formicoidea</taxon>
        <taxon>Formicidae</taxon>
        <taxon>Myrmicinae</taxon>
        <taxon>Solenopsis</taxon>
    </lineage>
</organism>
<feature type="non-terminal residue" evidence="1">
    <location>
        <position position="1"/>
    </location>
</feature>
<dbReference type="Gene3D" id="3.30.420.10">
    <property type="entry name" value="Ribonuclease H-like superfamily/Ribonuclease H"/>
    <property type="match status" value="1"/>
</dbReference>
<dbReference type="AlphaFoldDB" id="E9J0C2"/>
<proteinExistence type="predicted"/>
<gene>
    <name evidence="1" type="ORF">SINV_03153</name>
</gene>
<name>E9J0C2_SOLIN</name>
<dbReference type="EMBL" id="GL767423">
    <property type="protein sequence ID" value="EFZ13731.1"/>
    <property type="molecule type" value="Genomic_DNA"/>
</dbReference>
<evidence type="ECO:0000313" key="1">
    <source>
        <dbReference type="EMBL" id="EFZ13731.1"/>
    </source>
</evidence>